<evidence type="ECO:0000313" key="1">
    <source>
        <dbReference type="EMBL" id="CAB9506282.1"/>
    </source>
</evidence>
<comment type="caution">
    <text evidence="1">The sequence shown here is derived from an EMBL/GenBank/DDBJ whole genome shotgun (WGS) entry which is preliminary data.</text>
</comment>
<accession>A0A9N8DNK3</accession>
<dbReference type="EMBL" id="CAICTM010000260">
    <property type="protein sequence ID" value="CAB9506282.1"/>
    <property type="molecule type" value="Genomic_DNA"/>
</dbReference>
<reference evidence="1" key="1">
    <citation type="submission" date="2020-06" db="EMBL/GenBank/DDBJ databases">
        <authorList>
            <consortium name="Plant Systems Biology data submission"/>
        </authorList>
    </citation>
    <scope>NUCLEOTIDE SEQUENCE</scope>
    <source>
        <strain evidence="1">D6</strain>
    </source>
</reference>
<organism evidence="1 2">
    <name type="scientific">Seminavis robusta</name>
    <dbReference type="NCBI Taxonomy" id="568900"/>
    <lineage>
        <taxon>Eukaryota</taxon>
        <taxon>Sar</taxon>
        <taxon>Stramenopiles</taxon>
        <taxon>Ochrophyta</taxon>
        <taxon>Bacillariophyta</taxon>
        <taxon>Bacillariophyceae</taxon>
        <taxon>Bacillariophycidae</taxon>
        <taxon>Naviculales</taxon>
        <taxon>Naviculaceae</taxon>
        <taxon>Seminavis</taxon>
    </lineage>
</organism>
<protein>
    <submittedName>
        <fullName evidence="1">Uncharacterized protein</fullName>
    </submittedName>
</protein>
<dbReference type="AlphaFoldDB" id="A0A9N8DNK3"/>
<sequence length="428" mass="48108">MSPITPPALAHLHTRRDETVAKKEETNSCTLAYWRFKQPDVLQALEEFAKSQDWNRETADKEACIREVQDLFTKMNKGMVQQEKESLWRDDQGPSPCAKQWSVVFGGKWAERPCSIAEQLVDLLWNAGKEARVYTVSRSTQINWEAQPDNVKHFPKLNLEEAKVGKGEFEDVLNKVFDDYDAAFASNGQEDKEKVPIVLYFTLAKHKGNNLPFQRNIQSANNFVQALESVVPSRLVAKNIPWKVVVTGTDATCPSTQQDKDLGMVEGVATTAPTYRVLPHNTVYAASKLCQFYSIAASVAKMTQTDVKPLASSREGHDGSLTAIDKQLQNFVFSAGANGAFQENDYLDAKELDEVSLYWTDVAEPSLKKHLQTAKGISICYTPLHRDPWTEMGLDKTKTDSPKKIVIDNVMWRLRNGISIDRAARAHL</sequence>
<name>A0A9N8DNK3_9STRA</name>
<gene>
    <name evidence="1" type="ORF">SEMRO_261_G101800.1</name>
</gene>
<dbReference type="Proteomes" id="UP001153069">
    <property type="component" value="Unassembled WGS sequence"/>
</dbReference>
<keyword evidence="2" id="KW-1185">Reference proteome</keyword>
<dbReference type="OrthoDB" id="10610841at2759"/>
<proteinExistence type="predicted"/>
<evidence type="ECO:0000313" key="2">
    <source>
        <dbReference type="Proteomes" id="UP001153069"/>
    </source>
</evidence>